<comment type="caution">
    <text evidence="5">The sequence shown here is derived from an EMBL/GenBank/DDBJ whole genome shotgun (WGS) entry which is preliminary data.</text>
</comment>
<dbReference type="SMART" id="SM00345">
    <property type="entry name" value="HTH_GNTR"/>
    <property type="match status" value="1"/>
</dbReference>
<dbReference type="CDD" id="cd07377">
    <property type="entry name" value="WHTH_GntR"/>
    <property type="match status" value="1"/>
</dbReference>
<evidence type="ECO:0000256" key="2">
    <source>
        <dbReference type="ARBA" id="ARBA00023125"/>
    </source>
</evidence>
<dbReference type="PANTHER" id="PTHR30146">
    <property type="entry name" value="LACI-RELATED TRANSCRIPTIONAL REPRESSOR"/>
    <property type="match status" value="1"/>
</dbReference>
<protein>
    <submittedName>
        <fullName evidence="5">GntR family transcriptional regulator</fullName>
    </submittedName>
</protein>
<dbReference type="InterPro" id="IPR046335">
    <property type="entry name" value="LacI/GalR-like_sensor"/>
</dbReference>
<evidence type="ECO:0000313" key="5">
    <source>
        <dbReference type="EMBL" id="MFD2044789.1"/>
    </source>
</evidence>
<dbReference type="EMBL" id="JBHUHQ010000015">
    <property type="protein sequence ID" value="MFD2044789.1"/>
    <property type="molecule type" value="Genomic_DNA"/>
</dbReference>
<accession>A0ABW4W084</accession>
<dbReference type="Proteomes" id="UP001597383">
    <property type="component" value="Unassembled WGS sequence"/>
</dbReference>
<dbReference type="InterPro" id="IPR028082">
    <property type="entry name" value="Peripla_BP_I"/>
</dbReference>
<keyword evidence="2" id="KW-0238">DNA-binding</keyword>
<gene>
    <name evidence="5" type="ORF">ACFSJF_10965</name>
</gene>
<dbReference type="CDD" id="cd01541">
    <property type="entry name" value="PBP1_AraR"/>
    <property type="match status" value="1"/>
</dbReference>
<dbReference type="PANTHER" id="PTHR30146:SF150">
    <property type="entry name" value="ARABINOSE METABOLISM TRANSCRIPTIONAL REPRESSOR"/>
    <property type="match status" value="1"/>
</dbReference>
<keyword evidence="3" id="KW-0804">Transcription</keyword>
<sequence>MTTKYNMVKNAIQEKIADGIYIPHQKISSESELMREFGVSRHTVRLAIGDLVTTGWLYREQGSGTFCADRSEMNVKLQQESQKNIAIVTTYISDYIFPSIIRGAEAKLSDAGYQVSIFSTNNNQDNERNILEKILSQNFDGVIVEPTKSAYSNPNIALYLELERQSIPYIMINADYDELEPISIVMDDEKGGYLQAEHLIHLGHQNIAGCFKTDDAQGTKRMKGFLKAHRKNNIAINPKNIITYTTEDINSKPTDELAKLLENQHHGITGIVCYNDELAMKFLDILRAKNLRVPEDLSLVGYDDSFFAEVSEVKLTSIKHPKSKLGEKAAHTIIDLIKGKNKRMTNGDQQVKTVVYAPEIVIRASTRELLSSRVTT</sequence>
<feature type="domain" description="HTH gntR-type" evidence="4">
    <location>
        <begin position="2"/>
        <end position="70"/>
    </location>
</feature>
<dbReference type="InterPro" id="IPR000524">
    <property type="entry name" value="Tscrpt_reg_HTH_GntR"/>
</dbReference>
<dbReference type="RefSeq" id="WP_377555975.1">
    <property type="nucleotide sequence ID" value="NZ_JBHUHQ010000015.1"/>
</dbReference>
<dbReference type="InterPro" id="IPR033532">
    <property type="entry name" value="AraR_ligand_bind_dom"/>
</dbReference>
<evidence type="ECO:0000259" key="4">
    <source>
        <dbReference type="PROSITE" id="PS50949"/>
    </source>
</evidence>
<proteinExistence type="predicted"/>
<dbReference type="InterPro" id="IPR036388">
    <property type="entry name" value="WH-like_DNA-bd_sf"/>
</dbReference>
<keyword evidence="1" id="KW-0805">Transcription regulation</keyword>
<dbReference type="Gene3D" id="3.40.50.2300">
    <property type="match status" value="2"/>
</dbReference>
<dbReference type="InterPro" id="IPR036390">
    <property type="entry name" value="WH_DNA-bd_sf"/>
</dbReference>
<evidence type="ECO:0000256" key="1">
    <source>
        <dbReference type="ARBA" id="ARBA00023015"/>
    </source>
</evidence>
<dbReference type="Pfam" id="PF13377">
    <property type="entry name" value="Peripla_BP_3"/>
    <property type="match status" value="1"/>
</dbReference>
<name>A0ABW4W084_9BACI</name>
<dbReference type="PROSITE" id="PS50949">
    <property type="entry name" value="HTH_GNTR"/>
    <property type="match status" value="1"/>
</dbReference>
<dbReference type="SUPFAM" id="SSF46785">
    <property type="entry name" value="Winged helix' DNA-binding domain"/>
    <property type="match status" value="1"/>
</dbReference>
<dbReference type="Gene3D" id="1.10.10.10">
    <property type="entry name" value="Winged helix-like DNA-binding domain superfamily/Winged helix DNA-binding domain"/>
    <property type="match status" value="1"/>
</dbReference>
<reference evidence="6" key="1">
    <citation type="journal article" date="2019" name="Int. J. Syst. Evol. Microbiol.">
        <title>The Global Catalogue of Microorganisms (GCM) 10K type strain sequencing project: providing services to taxonomists for standard genome sequencing and annotation.</title>
        <authorList>
            <consortium name="The Broad Institute Genomics Platform"/>
            <consortium name="The Broad Institute Genome Sequencing Center for Infectious Disease"/>
            <person name="Wu L."/>
            <person name="Ma J."/>
        </authorList>
    </citation>
    <scope>NUCLEOTIDE SEQUENCE [LARGE SCALE GENOMIC DNA]</scope>
    <source>
        <strain evidence="6">R28</strain>
    </source>
</reference>
<organism evidence="5 6">
    <name type="scientific">Ornithinibacillus salinisoli</name>
    <dbReference type="NCBI Taxonomy" id="1848459"/>
    <lineage>
        <taxon>Bacteria</taxon>
        <taxon>Bacillati</taxon>
        <taxon>Bacillota</taxon>
        <taxon>Bacilli</taxon>
        <taxon>Bacillales</taxon>
        <taxon>Bacillaceae</taxon>
        <taxon>Ornithinibacillus</taxon>
    </lineage>
</organism>
<evidence type="ECO:0000256" key="3">
    <source>
        <dbReference type="ARBA" id="ARBA00023163"/>
    </source>
</evidence>
<dbReference type="Pfam" id="PF00392">
    <property type="entry name" value="GntR"/>
    <property type="match status" value="1"/>
</dbReference>
<evidence type="ECO:0000313" key="6">
    <source>
        <dbReference type="Proteomes" id="UP001597383"/>
    </source>
</evidence>
<keyword evidence="6" id="KW-1185">Reference proteome</keyword>
<dbReference type="SUPFAM" id="SSF53822">
    <property type="entry name" value="Periplasmic binding protein-like I"/>
    <property type="match status" value="1"/>
</dbReference>
<dbReference type="PRINTS" id="PR00035">
    <property type="entry name" value="HTHGNTR"/>
</dbReference>